<evidence type="ECO:0000256" key="4">
    <source>
        <dbReference type="SAM" id="MobiDB-lite"/>
    </source>
</evidence>
<reference evidence="7" key="1">
    <citation type="submission" date="2025-08" db="UniProtKB">
        <authorList>
            <consortium name="RefSeq"/>
        </authorList>
    </citation>
    <scope>IDENTIFICATION</scope>
    <source>
        <strain evidence="7">Airmid</strain>
    </source>
</reference>
<evidence type="ECO:0000256" key="2">
    <source>
        <dbReference type="ARBA" id="ARBA00022771"/>
    </source>
</evidence>
<evidence type="ECO:0000259" key="5">
    <source>
        <dbReference type="Pfam" id="PF04500"/>
    </source>
</evidence>
<dbReference type="OrthoDB" id="6159439at2759"/>
<proteinExistence type="predicted"/>
<keyword evidence="3" id="KW-0862">Zinc</keyword>
<dbReference type="GO" id="GO:0008270">
    <property type="term" value="F:zinc ion binding"/>
    <property type="evidence" value="ECO:0007669"/>
    <property type="project" value="UniProtKB-KW"/>
</dbReference>
<evidence type="ECO:0000313" key="7">
    <source>
        <dbReference type="RefSeq" id="XP_027194427.1"/>
    </source>
</evidence>
<dbReference type="KEGG" id="dpte:113789132"/>
<feature type="region of interest" description="Disordered" evidence="4">
    <location>
        <begin position="106"/>
        <end position="125"/>
    </location>
</feature>
<dbReference type="Gene3D" id="2.20.25.240">
    <property type="match status" value="1"/>
</dbReference>
<organism evidence="6 7">
    <name type="scientific">Dermatophagoides pteronyssinus</name>
    <name type="common">European house dust mite</name>
    <dbReference type="NCBI Taxonomy" id="6956"/>
    <lineage>
        <taxon>Eukaryota</taxon>
        <taxon>Metazoa</taxon>
        <taxon>Ecdysozoa</taxon>
        <taxon>Arthropoda</taxon>
        <taxon>Chelicerata</taxon>
        <taxon>Arachnida</taxon>
        <taxon>Acari</taxon>
        <taxon>Acariformes</taxon>
        <taxon>Sarcoptiformes</taxon>
        <taxon>Astigmata</taxon>
        <taxon>Psoroptidia</taxon>
        <taxon>Analgoidea</taxon>
        <taxon>Pyroglyphidae</taxon>
        <taxon>Dermatophagoidinae</taxon>
        <taxon>Dermatophagoides</taxon>
    </lineage>
</organism>
<sequence>MNSINENNMNEIYIVESQRGGQHLLTNGYHYRYDRKLSDGITQSFRCTEKFCRGRMFKNGDDLKMKHEHDHGPDLIEMHVQRAMIAMKERARTTNEPVEQIIETHRSTLPTEINERLPKDSQLIRTLDRLRSYSGDRSKNSGDHNGNHGDSGEQQQQQHETIENTQQYITDIVSMPDTVNFICIDTNQQPHQQTYTDLNQQQQQQSLPPIEQHFVCEFSESQDNSNDDNKMTEKKRRKLELQKIIEMNRKAKLDNRSRRFSARMKAKNSTNYNEQQREDLMGNSSSSSIIAETQMKKESRINFSNIITAQQKSLPTITATNIQPIQQQSIIGNGKEVTDKEAWELVSRLMIYFNQDNYEDSPIESLDECLRYVQKRMRLKRLQQQQQQQTS</sequence>
<dbReference type="AlphaFoldDB" id="A0A6P6XLY1"/>
<dbReference type="RefSeq" id="XP_027194427.1">
    <property type="nucleotide sequence ID" value="XM_027338626.1"/>
</dbReference>
<feature type="compositionally biased region" description="Polar residues" evidence="4">
    <location>
        <begin position="152"/>
        <end position="161"/>
    </location>
</feature>
<dbReference type="Pfam" id="PF04500">
    <property type="entry name" value="FLYWCH"/>
    <property type="match status" value="1"/>
</dbReference>
<evidence type="ECO:0000256" key="3">
    <source>
        <dbReference type="ARBA" id="ARBA00022833"/>
    </source>
</evidence>
<feature type="domain" description="FLYWCH-type" evidence="5">
    <location>
        <begin position="15"/>
        <end position="71"/>
    </location>
</feature>
<keyword evidence="2" id="KW-0863">Zinc-finger</keyword>
<keyword evidence="1" id="KW-0479">Metal-binding</keyword>
<protein>
    <submittedName>
        <fullName evidence="7">Probable E3 ubiquitin-protein ligase bre1 isoform X1</fullName>
    </submittedName>
</protein>
<name>A0A6P6XLY1_DERPT</name>
<dbReference type="InterPro" id="IPR007588">
    <property type="entry name" value="Znf_FLYWCH"/>
</dbReference>
<gene>
    <name evidence="7" type="primary">LOC113789132</name>
</gene>
<feature type="compositionally biased region" description="Basic and acidic residues" evidence="4">
    <location>
        <begin position="131"/>
        <end position="151"/>
    </location>
</feature>
<dbReference type="InParanoid" id="A0A6P6XLY1"/>
<evidence type="ECO:0000313" key="6">
    <source>
        <dbReference type="Proteomes" id="UP000515146"/>
    </source>
</evidence>
<feature type="region of interest" description="Disordered" evidence="4">
    <location>
        <begin position="131"/>
        <end position="161"/>
    </location>
</feature>
<dbReference type="Proteomes" id="UP000515146">
    <property type="component" value="Unplaced"/>
</dbReference>
<accession>A0A6P6XLY1</accession>
<evidence type="ECO:0000256" key="1">
    <source>
        <dbReference type="ARBA" id="ARBA00022723"/>
    </source>
</evidence>
<keyword evidence="6" id="KW-1185">Reference proteome</keyword>